<dbReference type="EMBL" id="CM042036">
    <property type="protein sequence ID" value="KAI3745545.1"/>
    <property type="molecule type" value="Genomic_DNA"/>
</dbReference>
<proteinExistence type="predicted"/>
<evidence type="ECO:0000313" key="1">
    <source>
        <dbReference type="EMBL" id="KAI3745545.1"/>
    </source>
</evidence>
<reference evidence="1 2" key="2">
    <citation type="journal article" date="2022" name="Mol. Ecol. Resour.">
        <title>The genomes of chicory, endive, great burdock and yacon provide insights into Asteraceae paleo-polyploidization history and plant inulin production.</title>
        <authorList>
            <person name="Fan W."/>
            <person name="Wang S."/>
            <person name="Wang H."/>
            <person name="Wang A."/>
            <person name="Jiang F."/>
            <person name="Liu H."/>
            <person name="Zhao H."/>
            <person name="Xu D."/>
            <person name="Zhang Y."/>
        </authorList>
    </citation>
    <scope>NUCLEOTIDE SEQUENCE [LARGE SCALE GENOMIC DNA]</scope>
    <source>
        <strain evidence="2">cv. Yunnan</strain>
        <tissue evidence="1">Leaves</tissue>
    </source>
</reference>
<organism evidence="1 2">
    <name type="scientific">Smallanthus sonchifolius</name>
    <dbReference type="NCBI Taxonomy" id="185202"/>
    <lineage>
        <taxon>Eukaryota</taxon>
        <taxon>Viridiplantae</taxon>
        <taxon>Streptophyta</taxon>
        <taxon>Embryophyta</taxon>
        <taxon>Tracheophyta</taxon>
        <taxon>Spermatophyta</taxon>
        <taxon>Magnoliopsida</taxon>
        <taxon>eudicotyledons</taxon>
        <taxon>Gunneridae</taxon>
        <taxon>Pentapetalae</taxon>
        <taxon>asterids</taxon>
        <taxon>campanulids</taxon>
        <taxon>Asterales</taxon>
        <taxon>Asteraceae</taxon>
        <taxon>Asteroideae</taxon>
        <taxon>Heliantheae alliance</taxon>
        <taxon>Millerieae</taxon>
        <taxon>Smallanthus</taxon>
    </lineage>
</organism>
<reference evidence="2" key="1">
    <citation type="journal article" date="2022" name="Mol. Ecol. Resour.">
        <title>The genomes of chicory, endive, great burdock and yacon provide insights into Asteraceae palaeo-polyploidization history and plant inulin production.</title>
        <authorList>
            <person name="Fan W."/>
            <person name="Wang S."/>
            <person name="Wang H."/>
            <person name="Wang A."/>
            <person name="Jiang F."/>
            <person name="Liu H."/>
            <person name="Zhao H."/>
            <person name="Xu D."/>
            <person name="Zhang Y."/>
        </authorList>
    </citation>
    <scope>NUCLEOTIDE SEQUENCE [LARGE SCALE GENOMIC DNA]</scope>
    <source>
        <strain evidence="2">cv. Yunnan</strain>
    </source>
</reference>
<gene>
    <name evidence="1" type="ORF">L1987_58659</name>
</gene>
<name>A0ACB9DG94_9ASTR</name>
<evidence type="ECO:0000313" key="2">
    <source>
        <dbReference type="Proteomes" id="UP001056120"/>
    </source>
</evidence>
<protein>
    <submittedName>
        <fullName evidence="1">Uncharacterized protein</fullName>
    </submittedName>
</protein>
<comment type="caution">
    <text evidence="1">The sequence shown here is derived from an EMBL/GenBank/DDBJ whole genome shotgun (WGS) entry which is preliminary data.</text>
</comment>
<keyword evidence="2" id="KW-1185">Reference proteome</keyword>
<accession>A0ACB9DG94</accession>
<sequence>MEEVECDHSSDSTPSPVLETAPVGLSTTPAVTKPKVLNVDEDGFITITRRKKMCPIKVQGRKQKPVRVKVASQQYDHVRPIGRQAPAGDKGGKNRQPLSTKIATPPKSIDIDTANRFSVLDIPNSIKFNKLIEVQDDLYPPDQSLEDGMDLDMIRSKDGQNVECQSNQKPVGDQFLASESVFCQMNQEHIEGHSGKTYGISDEQKKAIADHFKTTGSISMDIVNQWSPGQWDFFNDQCTLIGLDPDYCIEDVESDTENGTTQIFSAQMMVGIPKVPSSTQPSSSK</sequence>
<dbReference type="Proteomes" id="UP001056120">
    <property type="component" value="Linkage Group LG19"/>
</dbReference>